<evidence type="ECO:0000256" key="2">
    <source>
        <dbReference type="ARBA" id="ARBA00022723"/>
    </source>
</evidence>
<evidence type="ECO:0000259" key="5">
    <source>
        <dbReference type="PROSITE" id="PS51891"/>
    </source>
</evidence>
<dbReference type="PANTHER" id="PTHR33337">
    <property type="entry name" value="GFA DOMAIN-CONTAINING PROTEIN"/>
    <property type="match status" value="1"/>
</dbReference>
<evidence type="ECO:0000256" key="3">
    <source>
        <dbReference type="ARBA" id="ARBA00022833"/>
    </source>
</evidence>
<dbReference type="PANTHER" id="PTHR33337:SF30">
    <property type="entry name" value="DUF636 DOMAIN PROTEIN (AFU_ORTHOLOGUE AFUA_1G03180)"/>
    <property type="match status" value="1"/>
</dbReference>
<protein>
    <recommendedName>
        <fullName evidence="5">CENP-V/GFA domain-containing protein</fullName>
    </recommendedName>
</protein>
<evidence type="ECO:0000313" key="7">
    <source>
        <dbReference type="Proteomes" id="UP000799291"/>
    </source>
</evidence>
<comment type="similarity">
    <text evidence="1">Belongs to the Gfa family.</text>
</comment>
<dbReference type="GO" id="GO:0016846">
    <property type="term" value="F:carbon-sulfur lyase activity"/>
    <property type="evidence" value="ECO:0007669"/>
    <property type="project" value="InterPro"/>
</dbReference>
<dbReference type="Pfam" id="PF04828">
    <property type="entry name" value="GFA"/>
    <property type="match status" value="1"/>
</dbReference>
<dbReference type="OrthoDB" id="406544at2759"/>
<sequence>MEGGCFCGKVRYSVSGDPVAKALCHCLDCRKITGSTYSTNAIFPKDGFKLVSGTPKQHAVKADSGNTITSHFCGDCGSTMWRDGNAFPGMMVFKVGTFDDVNAFDKFKPGAELFAPERVSWVPEMEGAAQKKAMS</sequence>
<name>A0A6G1JIB6_9PLEO</name>
<gene>
    <name evidence="6" type="ORF">K458DRAFT_356297</name>
</gene>
<evidence type="ECO:0000313" key="6">
    <source>
        <dbReference type="EMBL" id="KAF2689915.1"/>
    </source>
</evidence>
<dbReference type="EMBL" id="MU005571">
    <property type="protein sequence ID" value="KAF2689915.1"/>
    <property type="molecule type" value="Genomic_DNA"/>
</dbReference>
<dbReference type="Gene3D" id="3.90.1590.10">
    <property type="entry name" value="glutathione-dependent formaldehyde- activating enzyme (gfa)"/>
    <property type="match status" value="1"/>
</dbReference>
<keyword evidence="4" id="KW-0456">Lyase</keyword>
<dbReference type="AlphaFoldDB" id="A0A6G1JIB6"/>
<reference evidence="6" key="1">
    <citation type="journal article" date="2020" name="Stud. Mycol.">
        <title>101 Dothideomycetes genomes: a test case for predicting lifestyles and emergence of pathogens.</title>
        <authorList>
            <person name="Haridas S."/>
            <person name="Albert R."/>
            <person name="Binder M."/>
            <person name="Bloem J."/>
            <person name="Labutti K."/>
            <person name="Salamov A."/>
            <person name="Andreopoulos B."/>
            <person name="Baker S."/>
            <person name="Barry K."/>
            <person name="Bills G."/>
            <person name="Bluhm B."/>
            <person name="Cannon C."/>
            <person name="Castanera R."/>
            <person name="Culley D."/>
            <person name="Daum C."/>
            <person name="Ezra D."/>
            <person name="Gonzalez J."/>
            <person name="Henrissat B."/>
            <person name="Kuo A."/>
            <person name="Liang C."/>
            <person name="Lipzen A."/>
            <person name="Lutzoni F."/>
            <person name="Magnuson J."/>
            <person name="Mondo S."/>
            <person name="Nolan M."/>
            <person name="Ohm R."/>
            <person name="Pangilinan J."/>
            <person name="Park H.-J."/>
            <person name="Ramirez L."/>
            <person name="Alfaro M."/>
            <person name="Sun H."/>
            <person name="Tritt A."/>
            <person name="Yoshinaga Y."/>
            <person name="Zwiers L.-H."/>
            <person name="Turgeon B."/>
            <person name="Goodwin S."/>
            <person name="Spatafora J."/>
            <person name="Crous P."/>
            <person name="Grigoriev I."/>
        </authorList>
    </citation>
    <scope>NUCLEOTIDE SEQUENCE</scope>
    <source>
        <strain evidence="6">CBS 122367</strain>
    </source>
</reference>
<dbReference type="SUPFAM" id="SSF51316">
    <property type="entry name" value="Mss4-like"/>
    <property type="match status" value="1"/>
</dbReference>
<feature type="domain" description="CENP-V/GFA" evidence="5">
    <location>
        <begin position="1"/>
        <end position="105"/>
    </location>
</feature>
<dbReference type="InterPro" id="IPR006913">
    <property type="entry name" value="CENP-V/GFA"/>
</dbReference>
<dbReference type="PROSITE" id="PS51891">
    <property type="entry name" value="CENP_V_GFA"/>
    <property type="match status" value="1"/>
</dbReference>
<accession>A0A6G1JIB6</accession>
<dbReference type="InterPro" id="IPR011057">
    <property type="entry name" value="Mss4-like_sf"/>
</dbReference>
<evidence type="ECO:0000256" key="4">
    <source>
        <dbReference type="ARBA" id="ARBA00023239"/>
    </source>
</evidence>
<keyword evidence="7" id="KW-1185">Reference proteome</keyword>
<organism evidence="6 7">
    <name type="scientific">Lentithecium fluviatile CBS 122367</name>
    <dbReference type="NCBI Taxonomy" id="1168545"/>
    <lineage>
        <taxon>Eukaryota</taxon>
        <taxon>Fungi</taxon>
        <taxon>Dikarya</taxon>
        <taxon>Ascomycota</taxon>
        <taxon>Pezizomycotina</taxon>
        <taxon>Dothideomycetes</taxon>
        <taxon>Pleosporomycetidae</taxon>
        <taxon>Pleosporales</taxon>
        <taxon>Massarineae</taxon>
        <taxon>Lentitheciaceae</taxon>
        <taxon>Lentithecium</taxon>
    </lineage>
</organism>
<keyword evidence="3" id="KW-0862">Zinc</keyword>
<keyword evidence="2" id="KW-0479">Metal-binding</keyword>
<dbReference type="GO" id="GO:0046872">
    <property type="term" value="F:metal ion binding"/>
    <property type="evidence" value="ECO:0007669"/>
    <property type="project" value="UniProtKB-KW"/>
</dbReference>
<evidence type="ECO:0000256" key="1">
    <source>
        <dbReference type="ARBA" id="ARBA00005495"/>
    </source>
</evidence>
<dbReference type="Proteomes" id="UP000799291">
    <property type="component" value="Unassembled WGS sequence"/>
</dbReference>
<proteinExistence type="inferred from homology"/>